<keyword evidence="1" id="KW-1133">Transmembrane helix</keyword>
<reference evidence="4" key="2">
    <citation type="submission" date="2021-11" db="EMBL/GenBank/DDBJ databases">
        <authorList>
            <consortium name="Genoscope - CEA"/>
            <person name="William W."/>
        </authorList>
    </citation>
    <scope>NUCLEOTIDE SEQUENCE</scope>
</reference>
<sequence>MSLTARLRGAAFVLLLVTTALVGSTLLLPPAILLPLGFKKLYAKYASFIAWWWFSCAAAAIEVMGNVKYEIAGDVPDDEKVLVICNHHCRLDWLYLWPLVMRHGRCASLHVTLKDSLRSAPFFGWAMQAFGFAFVSRKDREGDLDVIQSSLAGRTPLWALLFPEGTDLSESNVAKSQKHGATLKPPIKWSQVLVPRAAGFAGAVEAMGSPVIYDLTIAYDNDGRPDEPSMLSGKFPRRVIVRVDRITKPPRDVKKWLFERWALKEERLAAGLTGEPSASSNALVHVLCGAFIAALACYALCVDWRVRRAFYATSALWVGVGKVGGLDVFLLSGS</sequence>
<feature type="transmembrane region" description="Helical" evidence="1">
    <location>
        <begin position="282"/>
        <end position="302"/>
    </location>
</feature>
<evidence type="ECO:0000313" key="5">
    <source>
        <dbReference type="Proteomes" id="UP000789595"/>
    </source>
</evidence>
<dbReference type="InterPro" id="IPR002123">
    <property type="entry name" value="Plipid/glycerol_acylTrfase"/>
</dbReference>
<feature type="transmembrane region" description="Helical" evidence="1">
    <location>
        <begin position="309"/>
        <end position="331"/>
    </location>
</feature>
<dbReference type="EMBL" id="CAKKNE010000005">
    <property type="protein sequence ID" value="CAH0377466.1"/>
    <property type="molecule type" value="Genomic_DNA"/>
</dbReference>
<dbReference type="SMART" id="SM00563">
    <property type="entry name" value="PlsC"/>
    <property type="match status" value="1"/>
</dbReference>
<evidence type="ECO:0000313" key="4">
    <source>
        <dbReference type="EMBL" id="CAH0377466.1"/>
    </source>
</evidence>
<dbReference type="OrthoDB" id="186786at2759"/>
<dbReference type="GO" id="GO:0016746">
    <property type="term" value="F:acyltransferase activity"/>
    <property type="evidence" value="ECO:0007669"/>
    <property type="project" value="InterPro"/>
</dbReference>
<evidence type="ECO:0000313" key="3">
    <source>
        <dbReference type="EMBL" id="CAE0706059.1"/>
    </source>
</evidence>
<dbReference type="Proteomes" id="UP000789595">
    <property type="component" value="Unassembled WGS sequence"/>
</dbReference>
<reference evidence="3" key="1">
    <citation type="submission" date="2021-01" db="EMBL/GenBank/DDBJ databases">
        <authorList>
            <person name="Corre E."/>
            <person name="Pelletier E."/>
            <person name="Niang G."/>
            <person name="Scheremetjew M."/>
            <person name="Finn R."/>
            <person name="Kale V."/>
            <person name="Holt S."/>
            <person name="Cochrane G."/>
            <person name="Meng A."/>
            <person name="Brown T."/>
            <person name="Cohen L."/>
        </authorList>
    </citation>
    <scope>NUCLEOTIDE SEQUENCE</scope>
    <source>
        <strain evidence="3">CCMP1756</strain>
    </source>
</reference>
<dbReference type="AlphaFoldDB" id="A0A7S4A7A2"/>
<dbReference type="PANTHER" id="PTHR10983:SF16">
    <property type="entry name" value="LYSOCARDIOLIPIN ACYLTRANSFERASE 1"/>
    <property type="match status" value="1"/>
</dbReference>
<proteinExistence type="predicted"/>
<dbReference type="PANTHER" id="PTHR10983">
    <property type="entry name" value="1-ACYLGLYCEROL-3-PHOSPHATE ACYLTRANSFERASE-RELATED"/>
    <property type="match status" value="1"/>
</dbReference>
<feature type="domain" description="Phospholipid/glycerol acyltransferase" evidence="2">
    <location>
        <begin position="81"/>
        <end position="201"/>
    </location>
</feature>
<dbReference type="CDD" id="cd07990">
    <property type="entry name" value="LPLAT_LCLAT1-like"/>
    <property type="match status" value="1"/>
</dbReference>
<keyword evidence="1" id="KW-0472">Membrane</keyword>
<organism evidence="3">
    <name type="scientific">Pelagomonas calceolata</name>
    <dbReference type="NCBI Taxonomy" id="35677"/>
    <lineage>
        <taxon>Eukaryota</taxon>
        <taxon>Sar</taxon>
        <taxon>Stramenopiles</taxon>
        <taxon>Ochrophyta</taxon>
        <taxon>Pelagophyceae</taxon>
        <taxon>Pelagomonadales</taxon>
        <taxon>Pelagomonadaceae</taxon>
        <taxon>Pelagomonas</taxon>
    </lineage>
</organism>
<dbReference type="SUPFAM" id="SSF69593">
    <property type="entry name" value="Glycerol-3-phosphate (1)-acyltransferase"/>
    <property type="match status" value="1"/>
</dbReference>
<dbReference type="EMBL" id="HBIW01024922">
    <property type="protein sequence ID" value="CAE0706059.1"/>
    <property type="molecule type" value="Transcribed_RNA"/>
</dbReference>
<evidence type="ECO:0000256" key="1">
    <source>
        <dbReference type="SAM" id="Phobius"/>
    </source>
</evidence>
<keyword evidence="5" id="KW-1185">Reference proteome</keyword>
<dbReference type="Pfam" id="PF01553">
    <property type="entry name" value="Acyltransferase"/>
    <property type="match status" value="1"/>
</dbReference>
<protein>
    <recommendedName>
        <fullName evidence="2">Phospholipid/glycerol acyltransferase domain-containing protein</fullName>
    </recommendedName>
</protein>
<evidence type="ECO:0000259" key="2">
    <source>
        <dbReference type="SMART" id="SM00563"/>
    </source>
</evidence>
<accession>A0A7S4A7A2</accession>
<name>A0A7S4A7A2_9STRA</name>
<gene>
    <name evidence="3" type="ORF">PCAL00307_LOCUS21509</name>
    <name evidence="4" type="ORF">PECAL_5P20020</name>
</gene>
<dbReference type="GO" id="GO:0012505">
    <property type="term" value="C:endomembrane system"/>
    <property type="evidence" value="ECO:0007669"/>
    <property type="project" value="TreeGrafter"/>
</dbReference>
<keyword evidence="1" id="KW-0812">Transmembrane</keyword>